<sequence length="415" mass="44886">MGIGQRIAGWLRPVEQKADTVNLLPKVEDGALAAALGGGAGHAGEIVTAQSSMALSAVWACANLISGTISSLPFEVRRRGGNGVDGLADLHPLHSVIYDSPNFDQTALDFWDYLNLSIELWGNGYAQVERNGSRVVALYPIHPEAVTVRRLSSGALEYRWTRDGKAHVGADRDVLHIRGPGGDPLGGMSTLQFGRQAFSSALAADRAAAGMFKNGLRPSGVLKFDKWLTAEQRDLVEAKLPEKYLGAMNAGRPFIAEGGFDYQHISISPEDAQMIETRQFSVEEICRYFAVPPVMIGHAGASTAWPTSVEQQGLIFQKFTLRRRIKRIEQAVAKQLLSAAERAAGLSVRVNMEALLRGSSAERATYYQTMTQIGAMTINQVRGLEGMPPVVGGDVPRMQMQNVPITEAETNNGAQ</sequence>
<dbReference type="NCBIfam" id="TIGR01537">
    <property type="entry name" value="portal_HK97"/>
    <property type="match status" value="1"/>
</dbReference>
<evidence type="ECO:0000313" key="1">
    <source>
        <dbReference type="EMBL" id="PTW43905.1"/>
    </source>
</evidence>
<dbReference type="Pfam" id="PF04860">
    <property type="entry name" value="Phage_portal"/>
    <property type="match status" value="1"/>
</dbReference>
<organism evidence="1 2">
    <name type="scientific">Rhodovulum kholense</name>
    <dbReference type="NCBI Taxonomy" id="453584"/>
    <lineage>
        <taxon>Bacteria</taxon>
        <taxon>Pseudomonadati</taxon>
        <taxon>Pseudomonadota</taxon>
        <taxon>Alphaproteobacteria</taxon>
        <taxon>Rhodobacterales</taxon>
        <taxon>Paracoccaceae</taxon>
        <taxon>Rhodovulum</taxon>
    </lineage>
</organism>
<dbReference type="OrthoDB" id="7592047at2"/>
<comment type="caution">
    <text evidence="1">The sequence shown here is derived from an EMBL/GenBank/DDBJ whole genome shotgun (WGS) entry which is preliminary data.</text>
</comment>
<proteinExistence type="predicted"/>
<keyword evidence="2" id="KW-1185">Reference proteome</keyword>
<dbReference type="InterPro" id="IPR006427">
    <property type="entry name" value="Portal_HK97"/>
</dbReference>
<name>A0A8E3AP10_9RHOB</name>
<gene>
    <name evidence="1" type="ORF">C8N38_12045</name>
</gene>
<protein>
    <submittedName>
        <fullName evidence="1">HK97 family phage portal protein</fullName>
    </submittedName>
</protein>
<reference evidence="1 2" key="1">
    <citation type="submission" date="2018-04" db="EMBL/GenBank/DDBJ databases">
        <title>Genomic Encyclopedia of Archaeal and Bacterial Type Strains, Phase II (KMG-II): from individual species to whole genera.</title>
        <authorList>
            <person name="Goeker M."/>
        </authorList>
    </citation>
    <scope>NUCLEOTIDE SEQUENCE [LARGE SCALE GENOMIC DNA]</scope>
    <source>
        <strain evidence="1 2">DSM 19783</strain>
    </source>
</reference>
<evidence type="ECO:0000313" key="2">
    <source>
        <dbReference type="Proteomes" id="UP000244037"/>
    </source>
</evidence>
<dbReference type="InterPro" id="IPR006944">
    <property type="entry name" value="Phage/GTA_portal"/>
</dbReference>
<dbReference type="AlphaFoldDB" id="A0A8E3AP10"/>
<accession>A0A8E3AP10</accession>
<dbReference type="RefSeq" id="WP_108028612.1">
    <property type="nucleotide sequence ID" value="NZ_QAYC01000020.1"/>
</dbReference>
<dbReference type="Proteomes" id="UP000244037">
    <property type="component" value="Unassembled WGS sequence"/>
</dbReference>
<dbReference type="EMBL" id="QAYC01000020">
    <property type="protein sequence ID" value="PTW43905.1"/>
    <property type="molecule type" value="Genomic_DNA"/>
</dbReference>